<dbReference type="Proteomes" id="UP000234474">
    <property type="component" value="Unassembled WGS sequence"/>
</dbReference>
<feature type="compositionally biased region" description="Basic and acidic residues" evidence="1">
    <location>
        <begin position="210"/>
        <end position="224"/>
    </location>
</feature>
<evidence type="ECO:0000256" key="1">
    <source>
        <dbReference type="SAM" id="MobiDB-lite"/>
    </source>
</evidence>
<dbReference type="OrthoDB" id="3359339at2759"/>
<dbReference type="STRING" id="1392255.A0A2I1BW62"/>
<reference evidence="3" key="1">
    <citation type="journal article" date="2018" name="Proc. Natl. Acad. Sci. U.S.A.">
        <title>Linking secondary metabolites to gene clusters through genome sequencing of six diverse Aspergillus species.</title>
        <authorList>
            <person name="Kaerboelling I."/>
            <person name="Vesth T.C."/>
            <person name="Frisvad J.C."/>
            <person name="Nybo J.L."/>
            <person name="Theobald S."/>
            <person name="Kuo A."/>
            <person name="Bowyer P."/>
            <person name="Matsuda Y."/>
            <person name="Mondo S."/>
            <person name="Lyhne E.K."/>
            <person name="Kogle M.E."/>
            <person name="Clum A."/>
            <person name="Lipzen A."/>
            <person name="Salamov A."/>
            <person name="Ngan C.Y."/>
            <person name="Daum C."/>
            <person name="Chiniquy J."/>
            <person name="Barry K."/>
            <person name="LaButti K."/>
            <person name="Haridas S."/>
            <person name="Simmons B.A."/>
            <person name="Magnuson J.K."/>
            <person name="Mortensen U.H."/>
            <person name="Larsen T.O."/>
            <person name="Grigoriev I.V."/>
            <person name="Baker S.E."/>
            <person name="Andersen M.R."/>
        </authorList>
    </citation>
    <scope>NUCLEOTIDE SEQUENCE [LARGE SCALE GENOMIC DNA]</scope>
    <source>
        <strain evidence="3">IBT 16806</strain>
    </source>
</reference>
<comment type="caution">
    <text evidence="2">The sequence shown here is derived from an EMBL/GenBank/DDBJ whole genome shotgun (WGS) entry which is preliminary data.</text>
</comment>
<dbReference type="GeneID" id="36538703"/>
<dbReference type="AlphaFoldDB" id="A0A2I1BW62"/>
<sequence length="243" mass="26810">MKSSPNEQTTLQLSHGQFPTQNCRSALLERSGPNYWVRSPLTQAIGVPLYYEDNNHQKKLIARLGSGFCDIDMMYYDAMLSKVPDAGRHQIPAAHTYSILKSTLYLSHTLLQKLAGMSDHDNNLKIAHEAEKDLNTYQAKQGLGRKSDSTVESGVNAMVDKKFGDTGIKTGREAGASSSDRKPIPEDEGGSLDDRGRVSKAGHFQGSGGPEDKARIESQRRPGDDDALNLQEMKREGLVRKIH</sequence>
<proteinExistence type="predicted"/>
<dbReference type="VEuPathDB" id="FungiDB:P174DRAFT_507285"/>
<protein>
    <submittedName>
        <fullName evidence="2">Uncharacterized protein</fullName>
    </submittedName>
</protein>
<feature type="region of interest" description="Disordered" evidence="1">
    <location>
        <begin position="137"/>
        <end position="243"/>
    </location>
</feature>
<name>A0A2I1BW62_ASPN1</name>
<feature type="compositionally biased region" description="Basic and acidic residues" evidence="1">
    <location>
        <begin position="232"/>
        <end position="243"/>
    </location>
</feature>
<gene>
    <name evidence="2" type="ORF">P174DRAFT_507285</name>
</gene>
<evidence type="ECO:0000313" key="3">
    <source>
        <dbReference type="Proteomes" id="UP000234474"/>
    </source>
</evidence>
<accession>A0A2I1BW62</accession>
<dbReference type="OMA" id="QIPAHAY"/>
<keyword evidence="3" id="KW-1185">Reference proteome</keyword>
<dbReference type="EMBL" id="MSZS01000009">
    <property type="protein sequence ID" value="PKX89596.1"/>
    <property type="molecule type" value="Genomic_DNA"/>
</dbReference>
<dbReference type="RefSeq" id="XP_024678191.1">
    <property type="nucleotide sequence ID" value="XM_024831366.1"/>
</dbReference>
<organism evidence="2 3">
    <name type="scientific">Aspergillus novofumigatus (strain IBT 16806)</name>
    <dbReference type="NCBI Taxonomy" id="1392255"/>
    <lineage>
        <taxon>Eukaryota</taxon>
        <taxon>Fungi</taxon>
        <taxon>Dikarya</taxon>
        <taxon>Ascomycota</taxon>
        <taxon>Pezizomycotina</taxon>
        <taxon>Eurotiomycetes</taxon>
        <taxon>Eurotiomycetidae</taxon>
        <taxon>Eurotiales</taxon>
        <taxon>Aspergillaceae</taxon>
        <taxon>Aspergillus</taxon>
        <taxon>Aspergillus subgen. Fumigati</taxon>
    </lineage>
</organism>
<evidence type="ECO:0000313" key="2">
    <source>
        <dbReference type="EMBL" id="PKX89596.1"/>
    </source>
</evidence>